<dbReference type="Pfam" id="PF22552">
    <property type="entry name" value="TY-Chap3"/>
    <property type="match status" value="1"/>
</dbReference>
<gene>
    <name evidence="3" type="ORF">ACFFTU_24820</name>
</gene>
<proteinExistence type="predicted"/>
<feature type="region of interest" description="Disordered" evidence="1">
    <location>
        <begin position="208"/>
        <end position="233"/>
    </location>
</feature>
<dbReference type="EMBL" id="JBHMCR010000016">
    <property type="protein sequence ID" value="MFB9523169.1"/>
    <property type="molecule type" value="Genomic_DNA"/>
</dbReference>
<accession>A0ABV5PJB8</accession>
<reference evidence="3 4" key="1">
    <citation type="submission" date="2024-09" db="EMBL/GenBank/DDBJ databases">
        <authorList>
            <person name="Sun Q."/>
            <person name="Mori K."/>
        </authorList>
    </citation>
    <scope>NUCLEOTIDE SEQUENCE [LARGE SCALE GENOMIC DNA]</scope>
    <source>
        <strain evidence="3 4">JCM 4362</strain>
    </source>
</reference>
<dbReference type="RefSeq" id="WP_380837483.1">
    <property type="nucleotide sequence ID" value="NZ_JBHMCR010000016.1"/>
</dbReference>
<feature type="domain" description="TY-Chap N-terminal" evidence="2">
    <location>
        <begin position="167"/>
        <end position="284"/>
    </location>
</feature>
<protein>
    <recommendedName>
        <fullName evidence="2">TY-Chap N-terminal domain-containing protein</fullName>
    </recommendedName>
</protein>
<dbReference type="Proteomes" id="UP001589718">
    <property type="component" value="Unassembled WGS sequence"/>
</dbReference>
<evidence type="ECO:0000313" key="3">
    <source>
        <dbReference type="EMBL" id="MFB9523169.1"/>
    </source>
</evidence>
<dbReference type="InterPro" id="IPR054344">
    <property type="entry name" value="TY-Chap_N"/>
</dbReference>
<comment type="caution">
    <text evidence="3">The sequence shown here is derived from an EMBL/GenBank/DDBJ whole genome shotgun (WGS) entry which is preliminary data.</text>
</comment>
<sequence length="311" mass="33334">MKTTIWDALLSPVSNHSQTPCIAGLLCGEEESDGDRVRFGAPGDSPSVMLTRHGADYLSADVFLPAAGTGLTGEQERALRELNWSKVSYSSPEKGLWEAQWRWYADAEVRAQRGRSMVTVLSDVLRLPADDLVVRSWGYDGPIDPGYGLGVFDDRPSQRGVTGPPTGWDDLTDRLDWALCTLPAEGCVGLGRPGFSMVQIMKSYDGTAGTNASDPSLDPANLPSRSDPRSEHARQLFESGWSPELVAPDVACWTLGEPRVFAGAGSLARQVVAAVRALGAGQPTDVRASVFRNGRAADPDYVVTELGLEAG</sequence>
<evidence type="ECO:0000256" key="1">
    <source>
        <dbReference type="SAM" id="MobiDB-lite"/>
    </source>
</evidence>
<organism evidence="3 4">
    <name type="scientific">Streptomyces cremeus</name>
    <dbReference type="NCBI Taxonomy" id="66881"/>
    <lineage>
        <taxon>Bacteria</taxon>
        <taxon>Bacillati</taxon>
        <taxon>Actinomycetota</taxon>
        <taxon>Actinomycetes</taxon>
        <taxon>Kitasatosporales</taxon>
        <taxon>Streptomycetaceae</taxon>
        <taxon>Streptomyces</taxon>
    </lineage>
</organism>
<evidence type="ECO:0000313" key="4">
    <source>
        <dbReference type="Proteomes" id="UP001589718"/>
    </source>
</evidence>
<evidence type="ECO:0000259" key="2">
    <source>
        <dbReference type="Pfam" id="PF22552"/>
    </source>
</evidence>
<keyword evidence="4" id="KW-1185">Reference proteome</keyword>
<name>A0ABV5PJB8_STRCM</name>